<accession>A0A7C4EVC4</accession>
<dbReference type="AlphaFoldDB" id="A0A7C4EVC4"/>
<dbReference type="InterPro" id="IPR050059">
    <property type="entry name" value="ATP_synthase_B_chain"/>
</dbReference>
<comment type="subcellular location">
    <subcellularLocation>
        <location evidence="13">Cell membrane</location>
        <topology evidence="13">Single-pass membrane protein</topology>
    </subcellularLocation>
    <subcellularLocation>
        <location evidence="12">Endomembrane system</location>
        <topology evidence="12">Single-pass membrane protein</topology>
    </subcellularLocation>
</comment>
<dbReference type="GO" id="GO:0005886">
    <property type="term" value="C:plasma membrane"/>
    <property type="evidence" value="ECO:0007669"/>
    <property type="project" value="UniProtKB-SubCell"/>
</dbReference>
<evidence type="ECO:0000256" key="3">
    <source>
        <dbReference type="ARBA" id="ARBA00022547"/>
    </source>
</evidence>
<evidence type="ECO:0000256" key="2">
    <source>
        <dbReference type="ARBA" id="ARBA00022448"/>
    </source>
</evidence>
<dbReference type="PANTHER" id="PTHR33445">
    <property type="entry name" value="ATP SYNTHASE SUBUNIT B', CHLOROPLASTIC"/>
    <property type="match status" value="1"/>
</dbReference>
<evidence type="ECO:0000256" key="5">
    <source>
        <dbReference type="ARBA" id="ARBA00022781"/>
    </source>
</evidence>
<keyword evidence="7 13" id="KW-0406">Ion transport</keyword>
<dbReference type="CDD" id="cd06503">
    <property type="entry name" value="ATP-synt_Fo_b"/>
    <property type="match status" value="1"/>
</dbReference>
<keyword evidence="3 13" id="KW-0138">CF(0)</keyword>
<keyword evidence="5 13" id="KW-0375">Hydrogen ion transport</keyword>
<comment type="similarity">
    <text evidence="1 13 14">Belongs to the ATPase B chain family.</text>
</comment>
<dbReference type="GO" id="GO:0045259">
    <property type="term" value="C:proton-transporting ATP synthase complex"/>
    <property type="evidence" value="ECO:0007669"/>
    <property type="project" value="UniProtKB-KW"/>
</dbReference>
<comment type="subunit">
    <text evidence="13">F-type ATPases have 2 components, F(1) - the catalytic core - and F(0) - the membrane proton channel. F(1) has five subunits: alpha(3), beta(3), gamma(1), delta(1), epsilon(1). F(0) has three main subunits: a(1), b(2) and c(10-14). The alpha and beta chains form an alternating ring which encloses part of the gamma chain. F(1) is attached to F(0) by a central stalk formed by the gamma and epsilon chains, while a peripheral stalk is formed by the delta and b chains.</text>
</comment>
<sequence>MTTYFLNRESRPVINVNVTLFVQIVNFLVLLIILNAILYKPIKAKIQERESKIKKDLDEALLLEKKVEDQERKHQEELARARQTAAQEKADLMADAKKVEADLLDQARARASAIVDEMRASIQSEASEVRKTLKEDMTPLAKSISEKILGRAV</sequence>
<dbReference type="Pfam" id="PF00430">
    <property type="entry name" value="ATP-synt_B"/>
    <property type="match status" value="1"/>
</dbReference>
<evidence type="ECO:0000256" key="7">
    <source>
        <dbReference type="ARBA" id="ARBA00023065"/>
    </source>
</evidence>
<evidence type="ECO:0000256" key="6">
    <source>
        <dbReference type="ARBA" id="ARBA00022989"/>
    </source>
</evidence>
<evidence type="ECO:0000256" key="15">
    <source>
        <dbReference type="SAM" id="Coils"/>
    </source>
</evidence>
<keyword evidence="13" id="KW-1003">Cell membrane</keyword>
<keyword evidence="4 13" id="KW-0812">Transmembrane</keyword>
<organism evidence="16">
    <name type="scientific">Desulfomonile tiedjei</name>
    <dbReference type="NCBI Taxonomy" id="2358"/>
    <lineage>
        <taxon>Bacteria</taxon>
        <taxon>Pseudomonadati</taxon>
        <taxon>Thermodesulfobacteriota</taxon>
        <taxon>Desulfomonilia</taxon>
        <taxon>Desulfomonilales</taxon>
        <taxon>Desulfomonilaceae</taxon>
        <taxon>Desulfomonile</taxon>
    </lineage>
</organism>
<keyword evidence="9 13" id="KW-0066">ATP synthesis</keyword>
<evidence type="ECO:0000256" key="4">
    <source>
        <dbReference type="ARBA" id="ARBA00022692"/>
    </source>
</evidence>
<proteinExistence type="inferred from homology"/>
<comment type="function">
    <text evidence="11">Component of the F(0) channel, it forms part of the peripheral stalk, linking F(1) to F(0). The b'-subunit is a diverged and duplicated form of b found in plants and photosynthetic bacteria.</text>
</comment>
<dbReference type="InterPro" id="IPR002146">
    <property type="entry name" value="ATP_synth_b/b'su_bac/chlpt"/>
</dbReference>
<dbReference type="GO" id="GO:0012505">
    <property type="term" value="C:endomembrane system"/>
    <property type="evidence" value="ECO:0007669"/>
    <property type="project" value="UniProtKB-SubCell"/>
</dbReference>
<keyword evidence="6 13" id="KW-1133">Transmembrane helix</keyword>
<evidence type="ECO:0000256" key="1">
    <source>
        <dbReference type="ARBA" id="ARBA00005513"/>
    </source>
</evidence>
<name>A0A7C4EVC4_9BACT</name>
<gene>
    <name evidence="13" type="primary">atpF</name>
    <name evidence="16" type="ORF">ENV54_12325</name>
</gene>
<evidence type="ECO:0000256" key="9">
    <source>
        <dbReference type="ARBA" id="ARBA00023310"/>
    </source>
</evidence>
<keyword evidence="2 13" id="KW-0813">Transport</keyword>
<evidence type="ECO:0000313" key="16">
    <source>
        <dbReference type="EMBL" id="HGH62070.1"/>
    </source>
</evidence>
<evidence type="ECO:0000256" key="8">
    <source>
        <dbReference type="ARBA" id="ARBA00023136"/>
    </source>
</evidence>
<comment type="caution">
    <text evidence="16">The sequence shown here is derived from an EMBL/GenBank/DDBJ whole genome shotgun (WGS) entry which is preliminary data.</text>
</comment>
<dbReference type="EMBL" id="DTGT01000402">
    <property type="protein sequence ID" value="HGH62070.1"/>
    <property type="molecule type" value="Genomic_DNA"/>
</dbReference>
<keyword evidence="8 13" id="KW-0472">Membrane</keyword>
<protein>
    <recommendedName>
        <fullName evidence="13">ATP synthase subunit b</fullName>
    </recommendedName>
    <alternativeName>
        <fullName evidence="13">ATP synthase F(0) sector subunit b</fullName>
    </alternativeName>
    <alternativeName>
        <fullName evidence="13">ATPase subunit I</fullName>
    </alternativeName>
    <alternativeName>
        <fullName evidence="13">F-type ATPase subunit b</fullName>
        <shortName evidence="13">F-ATPase subunit b</shortName>
    </alternativeName>
</protein>
<evidence type="ECO:0000256" key="14">
    <source>
        <dbReference type="RuleBase" id="RU003848"/>
    </source>
</evidence>
<evidence type="ECO:0000256" key="12">
    <source>
        <dbReference type="ARBA" id="ARBA00037847"/>
    </source>
</evidence>
<keyword evidence="15" id="KW-0175">Coiled coil</keyword>
<dbReference type="GO" id="GO:0046961">
    <property type="term" value="F:proton-transporting ATPase activity, rotational mechanism"/>
    <property type="evidence" value="ECO:0007669"/>
    <property type="project" value="TreeGrafter"/>
</dbReference>
<evidence type="ECO:0000256" key="11">
    <source>
        <dbReference type="ARBA" id="ARBA00025614"/>
    </source>
</evidence>
<feature type="transmembrane region" description="Helical" evidence="13">
    <location>
        <begin position="20"/>
        <end position="39"/>
    </location>
</feature>
<evidence type="ECO:0000256" key="10">
    <source>
        <dbReference type="ARBA" id="ARBA00025198"/>
    </source>
</evidence>
<feature type="coiled-coil region" evidence="15">
    <location>
        <begin position="53"/>
        <end position="102"/>
    </location>
</feature>
<reference evidence="16" key="1">
    <citation type="journal article" date="2020" name="mSystems">
        <title>Genome- and Community-Level Interaction Insights into Carbon Utilization and Element Cycling Functions of Hydrothermarchaeota in Hydrothermal Sediment.</title>
        <authorList>
            <person name="Zhou Z."/>
            <person name="Liu Y."/>
            <person name="Xu W."/>
            <person name="Pan J."/>
            <person name="Luo Z.H."/>
            <person name="Li M."/>
        </authorList>
    </citation>
    <scope>NUCLEOTIDE SEQUENCE [LARGE SCALE GENOMIC DNA]</scope>
    <source>
        <strain evidence="16">SpSt-769</strain>
    </source>
</reference>
<dbReference type="HAMAP" id="MF_01398">
    <property type="entry name" value="ATP_synth_b_bprime"/>
    <property type="match status" value="1"/>
</dbReference>
<dbReference type="GO" id="GO:0046933">
    <property type="term" value="F:proton-transporting ATP synthase activity, rotational mechanism"/>
    <property type="evidence" value="ECO:0007669"/>
    <property type="project" value="UniProtKB-UniRule"/>
</dbReference>
<evidence type="ECO:0000256" key="13">
    <source>
        <dbReference type="HAMAP-Rule" id="MF_01398"/>
    </source>
</evidence>
<dbReference type="PANTHER" id="PTHR33445:SF2">
    <property type="entry name" value="ATP SYNTHASE SUBUNIT B', CHLOROPLASTIC"/>
    <property type="match status" value="1"/>
</dbReference>
<comment type="function">
    <text evidence="10 13">F(1)F(0) ATP synthase produces ATP from ADP in the presence of a proton or sodium gradient. F-type ATPases consist of two structural domains, F(1) containing the extramembraneous catalytic core and F(0) containing the membrane proton channel, linked together by a central stalk and a peripheral stalk. During catalysis, ATP synthesis in the catalytic domain of F(1) is coupled via a rotary mechanism of the central stalk subunits to proton translocation.</text>
</comment>